<name>A0A955IA25_9BACT</name>
<dbReference type="Proteomes" id="UP000775877">
    <property type="component" value="Unassembled WGS sequence"/>
</dbReference>
<keyword evidence="1" id="KW-1133">Transmembrane helix</keyword>
<protein>
    <submittedName>
        <fullName evidence="2">Uncharacterized protein</fullName>
    </submittedName>
</protein>
<dbReference type="EMBL" id="JAGQLJ010000001">
    <property type="protein sequence ID" value="MCA9380634.1"/>
    <property type="molecule type" value="Genomic_DNA"/>
</dbReference>
<keyword evidence="1" id="KW-0472">Membrane</keyword>
<evidence type="ECO:0000313" key="2">
    <source>
        <dbReference type="EMBL" id="MCA9380634.1"/>
    </source>
</evidence>
<feature type="transmembrane region" description="Helical" evidence="1">
    <location>
        <begin position="35"/>
        <end position="54"/>
    </location>
</feature>
<organism evidence="2 3">
    <name type="scientific">Candidatus Dojkabacteria bacterium</name>
    <dbReference type="NCBI Taxonomy" id="2099670"/>
    <lineage>
        <taxon>Bacteria</taxon>
        <taxon>Candidatus Dojkabacteria</taxon>
    </lineage>
</organism>
<gene>
    <name evidence="2" type="ORF">KC678_00015</name>
</gene>
<dbReference type="AlphaFoldDB" id="A0A955IA25"/>
<feature type="transmembrane region" description="Helical" evidence="1">
    <location>
        <begin position="66"/>
        <end position="89"/>
    </location>
</feature>
<keyword evidence="1" id="KW-0812">Transmembrane</keyword>
<proteinExistence type="predicted"/>
<reference evidence="2" key="1">
    <citation type="submission" date="2020-04" db="EMBL/GenBank/DDBJ databases">
        <authorList>
            <person name="Zhang T."/>
        </authorList>
    </citation>
    <scope>NUCLEOTIDE SEQUENCE</scope>
    <source>
        <strain evidence="2">HKST-UBA13</strain>
    </source>
</reference>
<accession>A0A955IA25</accession>
<evidence type="ECO:0000313" key="3">
    <source>
        <dbReference type="Proteomes" id="UP000775877"/>
    </source>
</evidence>
<sequence length="98" mass="10953">MIESLFWVILRSIAIPLVAYMSLRTTFLGEQGALLAVGIALAIVTVTSLAWNILKIIGNTLLLRGEAIVFLLLQIAIQIISLLLIWGYYFKEYTDLLN</sequence>
<reference evidence="2" key="2">
    <citation type="journal article" date="2021" name="Microbiome">
        <title>Successional dynamics and alternative stable states in a saline activated sludge microbial community over 9 years.</title>
        <authorList>
            <person name="Wang Y."/>
            <person name="Ye J."/>
            <person name="Ju F."/>
            <person name="Liu L."/>
            <person name="Boyd J.A."/>
            <person name="Deng Y."/>
            <person name="Parks D.H."/>
            <person name="Jiang X."/>
            <person name="Yin X."/>
            <person name="Woodcroft B.J."/>
            <person name="Tyson G.W."/>
            <person name="Hugenholtz P."/>
            <person name="Polz M.F."/>
            <person name="Zhang T."/>
        </authorList>
    </citation>
    <scope>NUCLEOTIDE SEQUENCE</scope>
    <source>
        <strain evidence="2">HKST-UBA13</strain>
    </source>
</reference>
<comment type="caution">
    <text evidence="2">The sequence shown here is derived from an EMBL/GenBank/DDBJ whole genome shotgun (WGS) entry which is preliminary data.</text>
</comment>
<evidence type="ECO:0000256" key="1">
    <source>
        <dbReference type="SAM" id="Phobius"/>
    </source>
</evidence>
<feature type="transmembrane region" description="Helical" evidence="1">
    <location>
        <begin position="5"/>
        <end position="23"/>
    </location>
</feature>